<gene>
    <name evidence="2" type="ORF">ACFFIC_20165</name>
</gene>
<keyword evidence="3" id="KW-1185">Reference proteome</keyword>
<organism evidence="2 3">
    <name type="scientific">Muricoccus vinaceus</name>
    <dbReference type="NCBI Taxonomy" id="424704"/>
    <lineage>
        <taxon>Bacteria</taxon>
        <taxon>Pseudomonadati</taxon>
        <taxon>Pseudomonadota</taxon>
        <taxon>Alphaproteobacteria</taxon>
        <taxon>Acetobacterales</taxon>
        <taxon>Roseomonadaceae</taxon>
        <taxon>Muricoccus</taxon>
    </lineage>
</organism>
<dbReference type="Gene3D" id="3.40.50.300">
    <property type="entry name" value="P-loop containing nucleotide triphosphate hydrolases"/>
    <property type="match status" value="1"/>
</dbReference>
<evidence type="ECO:0000313" key="2">
    <source>
        <dbReference type="EMBL" id="MFC0387839.1"/>
    </source>
</evidence>
<dbReference type="InterPro" id="IPR003593">
    <property type="entry name" value="AAA+_ATPase"/>
</dbReference>
<dbReference type="InterPro" id="IPR027417">
    <property type="entry name" value="P-loop_NTPase"/>
</dbReference>
<evidence type="ECO:0000259" key="1">
    <source>
        <dbReference type="SMART" id="SM00382"/>
    </source>
</evidence>
<dbReference type="RefSeq" id="WP_377053678.1">
    <property type="nucleotide sequence ID" value="NZ_JBHLVZ010000070.1"/>
</dbReference>
<evidence type="ECO:0000313" key="3">
    <source>
        <dbReference type="Proteomes" id="UP001589789"/>
    </source>
</evidence>
<dbReference type="SMART" id="SM00382">
    <property type="entry name" value="AAA"/>
    <property type="match status" value="1"/>
</dbReference>
<reference evidence="2 3" key="1">
    <citation type="submission" date="2024-09" db="EMBL/GenBank/DDBJ databases">
        <authorList>
            <person name="Sun Q."/>
            <person name="Mori K."/>
        </authorList>
    </citation>
    <scope>NUCLEOTIDE SEQUENCE [LARGE SCALE GENOMIC DNA]</scope>
    <source>
        <strain evidence="2 3">CCM 7468</strain>
    </source>
</reference>
<dbReference type="EMBL" id="JBHLVZ010000070">
    <property type="protein sequence ID" value="MFC0387839.1"/>
    <property type="molecule type" value="Genomic_DNA"/>
</dbReference>
<dbReference type="Proteomes" id="UP001589789">
    <property type="component" value="Unassembled WGS sequence"/>
</dbReference>
<accession>A0ABV6IX57</accession>
<dbReference type="InterPro" id="IPR008868">
    <property type="entry name" value="TniB"/>
</dbReference>
<dbReference type="CDD" id="cd00009">
    <property type="entry name" value="AAA"/>
    <property type="match status" value="1"/>
</dbReference>
<feature type="domain" description="AAA+ ATPase" evidence="1">
    <location>
        <begin position="57"/>
        <end position="231"/>
    </location>
</feature>
<comment type="caution">
    <text evidence="2">The sequence shown here is derived from an EMBL/GenBank/DDBJ whole genome shotgun (WGS) entry which is preliminary data.</text>
</comment>
<dbReference type="Pfam" id="PF05621">
    <property type="entry name" value="TniB"/>
    <property type="match status" value="1"/>
</dbReference>
<protein>
    <submittedName>
        <fullName evidence="2">TniB family NTP-binding protein</fullName>
    </submittedName>
</protein>
<sequence>MSEHDFPHLLPAARTVARLPDAERIDWIRSAHWIEHPAASKLLEQLQDYVKRPPCDRKRNVLLYGDSGIGKSQILRRLAFQNQAPDCAAERGMSSLLYVLMPPMPKTFDFLVEINERINAPVCLSHKEVALRGTTIDLLREGNIRGLLIDEINSIFAASPLQQRAFLQLLRFMANKLKITLICAGTPEAKVALMSDGELKSRFRDIEMKRWQDGEALRGFLARLVQNLPLRRPSPVDSPSIRALVLERSAGLTTNIFEAFECAAVAAIQSGREMLDRSSIEDDSAWVDAT</sequence>
<name>A0ABV6IX57_9PROT</name>
<proteinExistence type="predicted"/>
<dbReference type="SUPFAM" id="SSF52540">
    <property type="entry name" value="P-loop containing nucleoside triphosphate hydrolases"/>
    <property type="match status" value="1"/>
</dbReference>